<evidence type="ECO:0000256" key="1">
    <source>
        <dbReference type="ARBA" id="ARBA00004613"/>
    </source>
</evidence>
<comment type="caution">
    <text evidence="7">The sequence shown here is derived from an EMBL/GenBank/DDBJ whole genome shotgun (WGS) entry which is preliminary data.</text>
</comment>
<evidence type="ECO:0000259" key="5">
    <source>
        <dbReference type="Pfam" id="PF00188"/>
    </source>
</evidence>
<keyword evidence="8" id="KW-1185">Reference proteome</keyword>
<evidence type="ECO:0000256" key="3">
    <source>
        <dbReference type="ARBA" id="ARBA00022729"/>
    </source>
</evidence>
<dbReference type="PATRIC" id="fig|1392998.3.peg.2663"/>
<comment type="subcellular location">
    <subcellularLocation>
        <location evidence="1">Secreted</location>
    </subcellularLocation>
</comment>
<feature type="compositionally biased region" description="Low complexity" evidence="4">
    <location>
        <begin position="218"/>
        <end position="252"/>
    </location>
</feature>
<dbReference type="SUPFAM" id="SSF55797">
    <property type="entry name" value="PR-1-like"/>
    <property type="match status" value="1"/>
</dbReference>
<dbReference type="Proteomes" id="UP000027153">
    <property type="component" value="Unassembled WGS sequence"/>
</dbReference>
<name>A0A062V5K4_9EURY</name>
<dbReference type="PANTHER" id="PTHR31157">
    <property type="entry name" value="SCP DOMAIN-CONTAINING PROTEIN"/>
    <property type="match status" value="1"/>
</dbReference>
<dbReference type="Pfam" id="PF00188">
    <property type="entry name" value="CAP"/>
    <property type="match status" value="1"/>
</dbReference>
<keyword evidence="2" id="KW-0964">Secreted</keyword>
<evidence type="ECO:0000313" key="8">
    <source>
        <dbReference type="Proteomes" id="UP000027153"/>
    </source>
</evidence>
<dbReference type="Gene3D" id="3.40.33.10">
    <property type="entry name" value="CAP"/>
    <property type="match status" value="1"/>
</dbReference>
<sequence>MKITISYNNFYRGGALRIVVGITILVLLLSDGAGAQPDSETESFLSLINDYRAQNNLGMLSIDVLLQDAASWMSDDMLTTCVTDRSACSHTDSTGRTFDKRLRDFGYPAGVSASAGEILAWGYSGGMTTANQAFNAWKNSQGHNAIMLSSSYAAIGISRSCNAGNCVWVADFGSTVVQPINTSPTPVPTPTPIPTPIPTPTPTSTPTPTPTKTPTPTPSETQTPTPTPTPTLTQTATPSPTTTPESTATPVVTPTPTPTPVSTVTPIPTPILASGSISGYYINDTNGNGRWDADETGLSDWKVELMGIGINKNRHIKKVTLTDGNGFYRFDNLPEGRYIVKEQLKKSYMPTVPRVKVIMLSKGENSINNNFTAVSRSN</sequence>
<dbReference type="Pfam" id="PF17210">
    <property type="entry name" value="SdrD_B"/>
    <property type="match status" value="1"/>
</dbReference>
<dbReference type="PANTHER" id="PTHR31157:SF1">
    <property type="entry name" value="SCP DOMAIN-CONTAINING PROTEIN"/>
    <property type="match status" value="1"/>
</dbReference>
<dbReference type="RefSeq" id="WP_048093222.1">
    <property type="nucleotide sequence ID" value="NZ_JMIY01000007.1"/>
</dbReference>
<feature type="domain" description="SD-repeat containing protein B" evidence="6">
    <location>
        <begin position="277"/>
        <end position="352"/>
    </location>
</feature>
<feature type="domain" description="SCP" evidence="5">
    <location>
        <begin position="45"/>
        <end position="172"/>
    </location>
</feature>
<dbReference type="InterPro" id="IPR013783">
    <property type="entry name" value="Ig-like_fold"/>
</dbReference>
<evidence type="ECO:0000313" key="7">
    <source>
        <dbReference type="EMBL" id="KCZ71074.1"/>
    </source>
</evidence>
<dbReference type="EMBL" id="JMIY01000007">
    <property type="protein sequence ID" value="KCZ71074.1"/>
    <property type="molecule type" value="Genomic_DNA"/>
</dbReference>
<dbReference type="GO" id="GO:0005576">
    <property type="term" value="C:extracellular region"/>
    <property type="evidence" value="ECO:0007669"/>
    <property type="project" value="UniProtKB-SubCell"/>
</dbReference>
<dbReference type="InterPro" id="IPR014044">
    <property type="entry name" value="CAP_dom"/>
</dbReference>
<evidence type="ECO:0000259" key="6">
    <source>
        <dbReference type="Pfam" id="PF17210"/>
    </source>
</evidence>
<evidence type="ECO:0008006" key="9">
    <source>
        <dbReference type="Google" id="ProtNLM"/>
    </source>
</evidence>
<proteinExistence type="predicted"/>
<evidence type="ECO:0000256" key="2">
    <source>
        <dbReference type="ARBA" id="ARBA00022525"/>
    </source>
</evidence>
<protein>
    <recommendedName>
        <fullName evidence="9">SCP domain-containing protein</fullName>
    </recommendedName>
</protein>
<organism evidence="7 8">
    <name type="scientific">Candidatus Methanoperedens nitratireducens</name>
    <dbReference type="NCBI Taxonomy" id="1392998"/>
    <lineage>
        <taxon>Archaea</taxon>
        <taxon>Methanobacteriati</taxon>
        <taxon>Methanobacteriota</taxon>
        <taxon>Stenosarchaea group</taxon>
        <taxon>Methanomicrobia</taxon>
        <taxon>Methanosarcinales</taxon>
        <taxon>ANME-2 cluster</taxon>
        <taxon>Candidatus Methanoperedentaceae</taxon>
        <taxon>Candidatus Methanoperedens</taxon>
    </lineage>
</organism>
<dbReference type="SUPFAM" id="SSF117074">
    <property type="entry name" value="Hypothetical protein PA1324"/>
    <property type="match status" value="1"/>
</dbReference>
<feature type="compositionally biased region" description="Pro residues" evidence="4">
    <location>
        <begin position="185"/>
        <end position="217"/>
    </location>
</feature>
<dbReference type="InterPro" id="IPR033764">
    <property type="entry name" value="Sdr_B"/>
</dbReference>
<feature type="region of interest" description="Disordered" evidence="4">
    <location>
        <begin position="182"/>
        <end position="267"/>
    </location>
</feature>
<evidence type="ECO:0000256" key="4">
    <source>
        <dbReference type="SAM" id="MobiDB-lite"/>
    </source>
</evidence>
<keyword evidence="3" id="KW-0732">Signal</keyword>
<dbReference type="CDD" id="cd05379">
    <property type="entry name" value="CAP_bacterial"/>
    <property type="match status" value="1"/>
</dbReference>
<dbReference type="OrthoDB" id="381775at2157"/>
<accession>A0A062V5K4</accession>
<reference evidence="7 8" key="1">
    <citation type="journal article" date="2013" name="Nature">
        <title>Anaerobic oxidation of methane coupled to nitrate reduction in a novel archaeal lineage.</title>
        <authorList>
            <person name="Haroon M.F."/>
            <person name="Hu S."/>
            <person name="Shi Y."/>
            <person name="Imelfort M."/>
            <person name="Keller J."/>
            <person name="Hugenholtz P."/>
            <person name="Yuan Z."/>
            <person name="Tyson G.W."/>
        </authorList>
    </citation>
    <scope>NUCLEOTIDE SEQUENCE [LARGE SCALE GENOMIC DNA]</scope>
    <source>
        <strain evidence="7 8">ANME-2d</strain>
    </source>
</reference>
<dbReference type="Gene3D" id="2.60.40.10">
    <property type="entry name" value="Immunoglobulins"/>
    <property type="match status" value="1"/>
</dbReference>
<dbReference type="AlphaFoldDB" id="A0A062V5K4"/>
<gene>
    <name evidence="7" type="ORF">ANME2D_03104</name>
</gene>
<dbReference type="InterPro" id="IPR035940">
    <property type="entry name" value="CAP_sf"/>
</dbReference>